<dbReference type="InterPro" id="IPR010998">
    <property type="entry name" value="Integrase_recombinase_N"/>
</dbReference>
<accession>A0A454TM66</accession>
<comment type="caution">
    <text evidence="6">The sequence shown here is derived from an EMBL/GenBank/DDBJ whole genome shotgun (WGS) entry which is preliminary data.</text>
</comment>
<dbReference type="Pfam" id="PF00589">
    <property type="entry name" value="Phage_integrase"/>
    <property type="match status" value="1"/>
</dbReference>
<dbReference type="InterPro" id="IPR002104">
    <property type="entry name" value="Integrase_catalytic"/>
</dbReference>
<dbReference type="GO" id="GO:0003677">
    <property type="term" value="F:DNA binding"/>
    <property type="evidence" value="ECO:0007669"/>
    <property type="project" value="UniProtKB-KW"/>
</dbReference>
<evidence type="ECO:0000256" key="3">
    <source>
        <dbReference type="ARBA" id="ARBA00023125"/>
    </source>
</evidence>
<gene>
    <name evidence="6" type="ORF">EGA29_19230</name>
</gene>
<dbReference type="PANTHER" id="PTHR30349:SF77">
    <property type="entry name" value="TYROSINE RECOMBINASE XERC"/>
    <property type="match status" value="1"/>
</dbReference>
<dbReference type="GO" id="GO:0015074">
    <property type="term" value="P:DNA integration"/>
    <property type="evidence" value="ECO:0007669"/>
    <property type="project" value="UniProtKB-KW"/>
</dbReference>
<dbReference type="Gene3D" id="1.10.443.10">
    <property type="entry name" value="Intergrase catalytic core"/>
    <property type="match status" value="1"/>
</dbReference>
<dbReference type="AlphaFoldDB" id="A0A454TM66"/>
<dbReference type="Proteomes" id="UP000271222">
    <property type="component" value="Unassembled WGS sequence"/>
</dbReference>
<sequence>MPLPRRFSSTHFALFRGYLDGVDVRQLHAAYGEVGADLRDTRRLIATLRDTLSQAARRHGNTRAAHLLRLKPGSIPALAAQADSNPDPQLDVWRDEVDPGGYYSEAELLALYEETFPAARKELNARKLARNKRLREEQAKALAALEETLAENPKRADPIDGWFHPVMAARLVGAGLATVEDLLNLIRRRRQRWYTVVPKVGPKAAQRIADWLSFHAWAFDESLSPLATVPRRQIPPGHPALLRPAAAGTVVPLEAMVVPASLDGSAGLNRAPVPAHQAALANDKLAIEAWIRVRGARSPETARAYRREAERLLLWAIIEKRKAFSSLNTIDCDEYLNRFLLNPHPAERWVGRGRVERFDPAWRPFTGALSDSSRETARRLLSALCKWLVGEGYLRVNPFNGLPDIGATGPAIDTHGRTLTHAQWQFVLQTVRRERAYSAAELRDHFALLLAYATGLRRAELAAATTGDLTASVLDGALEDAWSLAVMGKGKRRRVVPMPRGLMAMLDMELQARSTPVCRQSAPQSTPLLAHLKTGGPLSPDAVYRLYRGIFSRAADRLALTYPAAAANLRLATTHWLRHTHANHALDAGADLRDVQAGLGHADLATTTLYTKDDAIRRHRAVDAFFEASISLAASPT</sequence>
<keyword evidence="4" id="KW-0233">DNA recombination</keyword>
<dbReference type="InterPro" id="IPR013762">
    <property type="entry name" value="Integrase-like_cat_sf"/>
</dbReference>
<evidence type="ECO:0000256" key="4">
    <source>
        <dbReference type="ARBA" id="ARBA00023172"/>
    </source>
</evidence>
<dbReference type="InterPro" id="IPR050090">
    <property type="entry name" value="Tyrosine_recombinase_XerCD"/>
</dbReference>
<reference evidence="6 7" key="1">
    <citation type="submission" date="2018-10" db="EMBL/GenBank/DDBJ databases">
        <title>Draft Genome Sequence of Ralstonia pseudosolanacearum (R. solanacearum phylotype I) Strain Tg03 Isolated from Luffa cylindrica in China.</title>
        <authorList>
            <person name="Yuan G.-Q."/>
            <person name="Li Q.-Q."/>
            <person name="Zhang Y.-W."/>
        </authorList>
    </citation>
    <scope>NUCLEOTIDE SEQUENCE [LARGE SCALE GENOMIC DNA]</scope>
    <source>
        <strain evidence="6 7">Tg03</strain>
    </source>
</reference>
<dbReference type="InterPro" id="IPR022169">
    <property type="entry name" value="DUF3701"/>
</dbReference>
<dbReference type="GO" id="GO:0006310">
    <property type="term" value="P:DNA recombination"/>
    <property type="evidence" value="ECO:0007669"/>
    <property type="project" value="UniProtKB-KW"/>
</dbReference>
<evidence type="ECO:0000256" key="2">
    <source>
        <dbReference type="ARBA" id="ARBA00022908"/>
    </source>
</evidence>
<keyword evidence="3" id="KW-0238">DNA-binding</keyword>
<evidence type="ECO:0000313" key="6">
    <source>
        <dbReference type="EMBL" id="RNM03246.1"/>
    </source>
</evidence>
<protein>
    <submittedName>
        <fullName evidence="6">Integrase</fullName>
    </submittedName>
</protein>
<dbReference type="PROSITE" id="PS51898">
    <property type="entry name" value="TYR_RECOMBINASE"/>
    <property type="match status" value="1"/>
</dbReference>
<dbReference type="InterPro" id="IPR011010">
    <property type="entry name" value="DNA_brk_join_enz"/>
</dbReference>
<feature type="domain" description="Tyr recombinase" evidence="5">
    <location>
        <begin position="414"/>
        <end position="623"/>
    </location>
</feature>
<dbReference type="EMBL" id="RJTL01000035">
    <property type="protein sequence ID" value="RNM03246.1"/>
    <property type="molecule type" value="Genomic_DNA"/>
</dbReference>
<dbReference type="PANTHER" id="PTHR30349">
    <property type="entry name" value="PHAGE INTEGRASE-RELATED"/>
    <property type="match status" value="1"/>
</dbReference>
<evidence type="ECO:0000259" key="5">
    <source>
        <dbReference type="PROSITE" id="PS51898"/>
    </source>
</evidence>
<evidence type="ECO:0000313" key="7">
    <source>
        <dbReference type="Proteomes" id="UP000271222"/>
    </source>
</evidence>
<evidence type="ECO:0000256" key="1">
    <source>
        <dbReference type="ARBA" id="ARBA00004496"/>
    </source>
</evidence>
<keyword evidence="2" id="KW-0229">DNA integration</keyword>
<proteinExistence type="predicted"/>
<dbReference type="GO" id="GO:0005737">
    <property type="term" value="C:cytoplasm"/>
    <property type="evidence" value="ECO:0007669"/>
    <property type="project" value="UniProtKB-SubCell"/>
</dbReference>
<dbReference type="OrthoDB" id="8610787at2"/>
<comment type="subcellular location">
    <subcellularLocation>
        <location evidence="1">Cytoplasm</location>
    </subcellularLocation>
</comment>
<dbReference type="SUPFAM" id="SSF56349">
    <property type="entry name" value="DNA breaking-rejoining enzymes"/>
    <property type="match status" value="1"/>
</dbReference>
<dbReference type="Gene3D" id="1.10.150.130">
    <property type="match status" value="1"/>
</dbReference>
<dbReference type="Pfam" id="PF12482">
    <property type="entry name" value="DUF3701"/>
    <property type="match status" value="1"/>
</dbReference>
<organism evidence="6 7">
    <name type="scientific">Ralstonia pseudosolanacearum</name>
    <dbReference type="NCBI Taxonomy" id="1310165"/>
    <lineage>
        <taxon>Bacteria</taxon>
        <taxon>Pseudomonadati</taxon>
        <taxon>Pseudomonadota</taxon>
        <taxon>Betaproteobacteria</taxon>
        <taxon>Burkholderiales</taxon>
        <taxon>Burkholderiaceae</taxon>
        <taxon>Ralstonia</taxon>
        <taxon>Ralstonia solanacearum species complex</taxon>
    </lineage>
</organism>
<name>A0A454TM66_9RALS</name>